<gene>
    <name evidence="1" type="ORF">SLEP1_g54283</name>
</gene>
<evidence type="ECO:0000313" key="2">
    <source>
        <dbReference type="Proteomes" id="UP001054252"/>
    </source>
</evidence>
<comment type="caution">
    <text evidence="1">The sequence shown here is derived from an EMBL/GenBank/DDBJ whole genome shotgun (WGS) entry which is preliminary data.</text>
</comment>
<accession>A0AAV5MBX3</accession>
<name>A0AAV5MBX3_9ROSI</name>
<organism evidence="1 2">
    <name type="scientific">Rubroshorea leprosula</name>
    <dbReference type="NCBI Taxonomy" id="152421"/>
    <lineage>
        <taxon>Eukaryota</taxon>
        <taxon>Viridiplantae</taxon>
        <taxon>Streptophyta</taxon>
        <taxon>Embryophyta</taxon>
        <taxon>Tracheophyta</taxon>
        <taxon>Spermatophyta</taxon>
        <taxon>Magnoliopsida</taxon>
        <taxon>eudicotyledons</taxon>
        <taxon>Gunneridae</taxon>
        <taxon>Pentapetalae</taxon>
        <taxon>rosids</taxon>
        <taxon>malvids</taxon>
        <taxon>Malvales</taxon>
        <taxon>Dipterocarpaceae</taxon>
        <taxon>Rubroshorea</taxon>
    </lineage>
</organism>
<keyword evidence="2" id="KW-1185">Reference proteome</keyword>
<evidence type="ECO:0000313" key="1">
    <source>
        <dbReference type="EMBL" id="GKV47378.1"/>
    </source>
</evidence>
<dbReference type="EMBL" id="BPVZ01000227">
    <property type="protein sequence ID" value="GKV47378.1"/>
    <property type="molecule type" value="Genomic_DNA"/>
</dbReference>
<proteinExistence type="predicted"/>
<reference evidence="1 2" key="1">
    <citation type="journal article" date="2021" name="Commun. Biol.">
        <title>The genome of Shorea leprosula (Dipterocarpaceae) highlights the ecological relevance of drought in aseasonal tropical rainforests.</title>
        <authorList>
            <person name="Ng K.K.S."/>
            <person name="Kobayashi M.J."/>
            <person name="Fawcett J.A."/>
            <person name="Hatakeyama M."/>
            <person name="Paape T."/>
            <person name="Ng C.H."/>
            <person name="Ang C.C."/>
            <person name="Tnah L.H."/>
            <person name="Lee C.T."/>
            <person name="Nishiyama T."/>
            <person name="Sese J."/>
            <person name="O'Brien M.J."/>
            <person name="Copetti D."/>
            <person name="Mohd Noor M.I."/>
            <person name="Ong R.C."/>
            <person name="Putra M."/>
            <person name="Sireger I.Z."/>
            <person name="Indrioko S."/>
            <person name="Kosugi Y."/>
            <person name="Izuno A."/>
            <person name="Isagi Y."/>
            <person name="Lee S.L."/>
            <person name="Shimizu K.K."/>
        </authorList>
    </citation>
    <scope>NUCLEOTIDE SEQUENCE [LARGE SCALE GENOMIC DNA]</scope>
    <source>
        <strain evidence="1">214</strain>
    </source>
</reference>
<dbReference type="AlphaFoldDB" id="A0AAV5MBX3"/>
<protein>
    <submittedName>
        <fullName evidence="1">Uncharacterized protein</fullName>
    </submittedName>
</protein>
<sequence length="49" mass="5413">MCKSAWLVFGGPVPSSLSLPKLFPWPVTEKSKPCPPDLLPWPVQRPLLA</sequence>
<dbReference type="Proteomes" id="UP001054252">
    <property type="component" value="Unassembled WGS sequence"/>
</dbReference>